<feature type="non-terminal residue" evidence="3">
    <location>
        <position position="1"/>
    </location>
</feature>
<dbReference type="EMBL" id="CAJOBJ010243460">
    <property type="protein sequence ID" value="CAF5080199.1"/>
    <property type="molecule type" value="Genomic_DNA"/>
</dbReference>
<protein>
    <submittedName>
        <fullName evidence="3">Uncharacterized protein</fullName>
    </submittedName>
</protein>
<keyword evidence="1" id="KW-1133">Transmembrane helix</keyword>
<evidence type="ECO:0000256" key="1">
    <source>
        <dbReference type="SAM" id="Phobius"/>
    </source>
</evidence>
<comment type="caution">
    <text evidence="3">The sequence shown here is derived from an EMBL/GenBank/DDBJ whole genome shotgun (WGS) entry which is preliminary data.</text>
</comment>
<sequence length="42" mass="4689">VNKILNVLTGLLTIFKSSLVVYLNEQMRSNSSFFSSVVNLLV</sequence>
<evidence type="ECO:0000313" key="3">
    <source>
        <dbReference type="EMBL" id="CAF5067287.1"/>
    </source>
</evidence>
<name>A0A8S3E9H2_9BILA</name>
<keyword evidence="1" id="KW-0812">Transmembrane</keyword>
<feature type="transmembrane region" description="Helical" evidence="1">
    <location>
        <begin position="6"/>
        <end position="23"/>
    </location>
</feature>
<evidence type="ECO:0000313" key="5">
    <source>
        <dbReference type="Proteomes" id="UP000676336"/>
    </source>
</evidence>
<proteinExistence type="predicted"/>
<evidence type="ECO:0000313" key="4">
    <source>
        <dbReference type="EMBL" id="CAF5080199.1"/>
    </source>
</evidence>
<dbReference type="Proteomes" id="UP000681720">
    <property type="component" value="Unassembled WGS sequence"/>
</dbReference>
<keyword evidence="1" id="KW-0472">Membrane</keyword>
<dbReference type="Proteomes" id="UP000676336">
    <property type="component" value="Unassembled WGS sequence"/>
</dbReference>
<evidence type="ECO:0000313" key="2">
    <source>
        <dbReference type="EMBL" id="CAF4909154.1"/>
    </source>
</evidence>
<accession>A0A8S3E9H2</accession>
<reference evidence="3" key="1">
    <citation type="submission" date="2021-02" db="EMBL/GenBank/DDBJ databases">
        <authorList>
            <person name="Nowell W R."/>
        </authorList>
    </citation>
    <scope>NUCLEOTIDE SEQUENCE</scope>
</reference>
<dbReference type="EMBL" id="CAJOBI010232256">
    <property type="protein sequence ID" value="CAF5067287.1"/>
    <property type="molecule type" value="Genomic_DNA"/>
</dbReference>
<dbReference type="AlphaFoldDB" id="A0A8S3E9H2"/>
<organism evidence="3 5">
    <name type="scientific">Rotaria magnacalcarata</name>
    <dbReference type="NCBI Taxonomy" id="392030"/>
    <lineage>
        <taxon>Eukaryota</taxon>
        <taxon>Metazoa</taxon>
        <taxon>Spiralia</taxon>
        <taxon>Gnathifera</taxon>
        <taxon>Rotifera</taxon>
        <taxon>Eurotatoria</taxon>
        <taxon>Bdelloidea</taxon>
        <taxon>Philodinida</taxon>
        <taxon>Philodinidae</taxon>
        <taxon>Rotaria</taxon>
    </lineage>
</organism>
<dbReference type="Proteomes" id="UP000681967">
    <property type="component" value="Unassembled WGS sequence"/>
</dbReference>
<dbReference type="EMBL" id="CAJOBH010170381">
    <property type="protein sequence ID" value="CAF4909154.1"/>
    <property type="molecule type" value="Genomic_DNA"/>
</dbReference>
<gene>
    <name evidence="2" type="ORF">BYL167_LOCUS52516</name>
    <name evidence="4" type="ORF">GIL414_LOCUS61671</name>
    <name evidence="3" type="ORF">SMN809_LOCUS60097</name>
</gene>